<evidence type="ECO:0000313" key="5">
    <source>
        <dbReference type="Proteomes" id="UP001190700"/>
    </source>
</evidence>
<dbReference type="InterPro" id="IPR029526">
    <property type="entry name" value="PGBD"/>
</dbReference>
<comment type="caution">
    <text evidence="4">The sequence shown here is derived from an EMBL/GenBank/DDBJ whole genome shotgun (WGS) entry which is preliminary data.</text>
</comment>
<feature type="compositionally biased region" description="Acidic residues" evidence="1">
    <location>
        <begin position="124"/>
        <end position="142"/>
    </location>
</feature>
<keyword evidence="5" id="KW-1185">Reference proteome</keyword>
<feature type="transmembrane region" description="Helical" evidence="2">
    <location>
        <begin position="249"/>
        <end position="270"/>
    </location>
</feature>
<sequence>MSQVTARTFYAEALLNVEVCVPAGSFNAKWSSEKVRKELGIPDTFKGIVTEYIKGPGGPSTDRWKVVYEDGDETEPAENDPVLPHVSLSFLTSYGPRPFPQVPRPARAAATVEAEEPPASAMESDGDIDSDGDEASEYDEGAPAELVSDSSDDECTLEGPNMNHMFSWSKESGEVCEDQRVKDGVDTHANNPKLRWDHSDLDEPVMKTGYLKYFLLFFPILLLPLWVDKLQTHGAARYGENFLNGKRKMSVGIFLVWLGIWIFMLLNPGLQRHEYWNSTPDKLGILPNHDLGKLTCLSRHEFERVLSVFSLPTYTAGCPVVDPHSAGVSGPPEGTPSPDPLHPIRRFFDACNSRWLAVFWPGTFLCLDESMFKWLGRFRMPGWMKVGRKPDSIGHELKTLACGICKVLFRFELQEGKVPDNLKKYVATYGATAALTLRMLEPYASSVLNVKTAYKLFPKQRLMTELKDKEKGEHVCFQADVKITPTRPAKTIFAVGHKGPGKMSKLHQKSTGWGSDATGVPMLLVSSVGTTLRGTDRQYRSHVPDEGCPGMLTIKTKSVIQPVVVAMWRLIFHVIDGHNRQRTGTVAMHDVWRTQSWEHRDFGEMFMIILVNAENAWKFFDSVGKVLLQQFKAGKQVNPRRDFLQNLCSELFHNPFLTADDVQCGEEFVSAEGATITQHSGQAEGRTSSGSGTGSCEIVPSKEHVPVTTEGQANIDATTVSSLLSAFCVPQPLPQGVQERCGVPTCSHVVMKKGETTFKAYKTSTKCGRCHMKEKDGKQLPAYVCSPLSGRTCWFEHLAHCQHHGCAHPIAIRSLKRKSENYQGLSLVQQEIASGACLQSTEPPVKRARGRPKGSSKKQGTSAPADGAATAVLALMELPHNVQS</sequence>
<evidence type="ECO:0000256" key="2">
    <source>
        <dbReference type="SAM" id="Phobius"/>
    </source>
</evidence>
<dbReference type="PANTHER" id="PTHR46599">
    <property type="entry name" value="PIGGYBAC TRANSPOSABLE ELEMENT-DERIVED PROTEIN 4"/>
    <property type="match status" value="1"/>
</dbReference>
<dbReference type="AlphaFoldDB" id="A0AAE0GRE3"/>
<proteinExistence type="predicted"/>
<reference evidence="4 5" key="1">
    <citation type="journal article" date="2015" name="Genome Biol. Evol.">
        <title>Comparative Genomics of a Bacterivorous Green Alga Reveals Evolutionary Causalities and Consequences of Phago-Mixotrophic Mode of Nutrition.</title>
        <authorList>
            <person name="Burns J.A."/>
            <person name="Paasch A."/>
            <person name="Narechania A."/>
            <person name="Kim E."/>
        </authorList>
    </citation>
    <scope>NUCLEOTIDE SEQUENCE [LARGE SCALE GENOMIC DNA]</scope>
    <source>
        <strain evidence="4 5">PLY_AMNH</strain>
    </source>
</reference>
<dbReference type="EMBL" id="LGRX02003189">
    <property type="protein sequence ID" value="KAK3282701.1"/>
    <property type="molecule type" value="Genomic_DNA"/>
</dbReference>
<keyword evidence="2" id="KW-0472">Membrane</keyword>
<gene>
    <name evidence="4" type="ORF">CYMTET_9574</name>
</gene>
<feature type="region of interest" description="Disordered" evidence="1">
    <location>
        <begin position="840"/>
        <end position="866"/>
    </location>
</feature>
<dbReference type="Pfam" id="PF13843">
    <property type="entry name" value="DDE_Tnp_1_7"/>
    <property type="match status" value="1"/>
</dbReference>
<dbReference type="PANTHER" id="PTHR46599:SF3">
    <property type="entry name" value="PIGGYBAC TRANSPOSABLE ELEMENT-DERIVED PROTEIN 4"/>
    <property type="match status" value="1"/>
</dbReference>
<feature type="region of interest" description="Disordered" evidence="1">
    <location>
        <begin position="102"/>
        <end position="152"/>
    </location>
</feature>
<dbReference type="Proteomes" id="UP001190700">
    <property type="component" value="Unassembled WGS sequence"/>
</dbReference>
<keyword evidence="2" id="KW-1133">Transmembrane helix</keyword>
<protein>
    <recommendedName>
        <fullName evidence="3">PiggyBac transposable element-derived protein domain-containing protein</fullName>
    </recommendedName>
</protein>
<name>A0AAE0GRE3_9CHLO</name>
<feature type="domain" description="PiggyBac transposable element-derived protein" evidence="3">
    <location>
        <begin position="237"/>
        <end position="613"/>
    </location>
</feature>
<feature type="compositionally biased region" description="Low complexity" evidence="1">
    <location>
        <begin position="104"/>
        <end position="123"/>
    </location>
</feature>
<keyword evidence="2" id="KW-0812">Transmembrane</keyword>
<feature type="region of interest" description="Disordered" evidence="1">
    <location>
        <begin position="676"/>
        <end position="698"/>
    </location>
</feature>
<accession>A0AAE0GRE3</accession>
<feature type="compositionally biased region" description="Basic residues" evidence="1">
    <location>
        <begin position="846"/>
        <end position="856"/>
    </location>
</feature>
<evidence type="ECO:0000256" key="1">
    <source>
        <dbReference type="SAM" id="MobiDB-lite"/>
    </source>
</evidence>
<feature type="transmembrane region" description="Helical" evidence="2">
    <location>
        <begin position="210"/>
        <end position="228"/>
    </location>
</feature>
<organism evidence="4 5">
    <name type="scientific">Cymbomonas tetramitiformis</name>
    <dbReference type="NCBI Taxonomy" id="36881"/>
    <lineage>
        <taxon>Eukaryota</taxon>
        <taxon>Viridiplantae</taxon>
        <taxon>Chlorophyta</taxon>
        <taxon>Pyramimonadophyceae</taxon>
        <taxon>Pyramimonadales</taxon>
        <taxon>Pyramimonadaceae</taxon>
        <taxon>Cymbomonas</taxon>
    </lineage>
</organism>
<evidence type="ECO:0000313" key="4">
    <source>
        <dbReference type="EMBL" id="KAK3282701.1"/>
    </source>
</evidence>
<evidence type="ECO:0000259" key="3">
    <source>
        <dbReference type="Pfam" id="PF13843"/>
    </source>
</evidence>